<accession>A0ACB9PTB5</accession>
<comment type="caution">
    <text evidence="1">The sequence shown here is derived from an EMBL/GenBank/DDBJ whole genome shotgun (WGS) entry which is preliminary data.</text>
</comment>
<dbReference type="EMBL" id="CM039428">
    <property type="protein sequence ID" value="KAI4350851.1"/>
    <property type="molecule type" value="Genomic_DNA"/>
</dbReference>
<proteinExistence type="predicted"/>
<organism evidence="1 2">
    <name type="scientific">Bauhinia variegata</name>
    <name type="common">Purple orchid tree</name>
    <name type="synonym">Phanera variegata</name>
    <dbReference type="NCBI Taxonomy" id="167791"/>
    <lineage>
        <taxon>Eukaryota</taxon>
        <taxon>Viridiplantae</taxon>
        <taxon>Streptophyta</taxon>
        <taxon>Embryophyta</taxon>
        <taxon>Tracheophyta</taxon>
        <taxon>Spermatophyta</taxon>
        <taxon>Magnoliopsida</taxon>
        <taxon>eudicotyledons</taxon>
        <taxon>Gunneridae</taxon>
        <taxon>Pentapetalae</taxon>
        <taxon>rosids</taxon>
        <taxon>fabids</taxon>
        <taxon>Fabales</taxon>
        <taxon>Fabaceae</taxon>
        <taxon>Cercidoideae</taxon>
        <taxon>Cercideae</taxon>
        <taxon>Bauhiniinae</taxon>
        <taxon>Bauhinia</taxon>
    </lineage>
</organism>
<dbReference type="Proteomes" id="UP000828941">
    <property type="component" value="Chromosome 3"/>
</dbReference>
<evidence type="ECO:0000313" key="1">
    <source>
        <dbReference type="EMBL" id="KAI4350851.1"/>
    </source>
</evidence>
<reference evidence="1 2" key="1">
    <citation type="journal article" date="2022" name="DNA Res.">
        <title>Chromosomal-level genome assembly of the orchid tree Bauhinia variegata (Leguminosae; Cercidoideae) supports the allotetraploid origin hypothesis of Bauhinia.</title>
        <authorList>
            <person name="Zhong Y."/>
            <person name="Chen Y."/>
            <person name="Zheng D."/>
            <person name="Pang J."/>
            <person name="Liu Y."/>
            <person name="Luo S."/>
            <person name="Meng S."/>
            <person name="Qian L."/>
            <person name="Wei D."/>
            <person name="Dai S."/>
            <person name="Zhou R."/>
        </authorList>
    </citation>
    <scope>NUCLEOTIDE SEQUENCE [LARGE SCALE GENOMIC DNA]</scope>
    <source>
        <strain evidence="1">BV-YZ2020</strain>
    </source>
</reference>
<sequence length="384" mass="41967">MMRTPPSPTNKTLALRRVLYKHQPSDSKLPLTAAASLLPILGFLLPTQVAALELSPSPGLRASAASILPWMSEIKMVHGKSDSDVTSLDPSSPRSPKRAIYYVQSPSRDSHDGDKSCSMQATPAYNSPIESPSHPSYGHHSRASSASRVSGMYNPGAGSQGNPKQNVKEWPECKVIQEEGDNGGYYHSKKGLSRRFQVFLALLGFVVIFTVFCLIIWGASRPYKAQVHVKSLTVHSFYFGEGSDITGVPTKMLTMNCSVKMTVYNPATFFGIHVSSKPVNLMYSEITVATGELKKYFQQRKSHHTVSVNLQGSKVPLYGGGASFAGTVDNGVVAMTLAFDLKSQGNVVGKLVRSRHRRRVSCSVTIDTRDNKLIKLNETACYKH</sequence>
<protein>
    <submittedName>
        <fullName evidence="1">Uncharacterized protein</fullName>
    </submittedName>
</protein>
<evidence type="ECO:0000313" key="2">
    <source>
        <dbReference type="Proteomes" id="UP000828941"/>
    </source>
</evidence>
<keyword evidence="2" id="KW-1185">Reference proteome</keyword>
<gene>
    <name evidence="1" type="ORF">L6164_005258</name>
</gene>
<name>A0ACB9PTB5_BAUVA</name>